<organism evidence="1 2">
    <name type="scientific">Romanomermis culicivorax</name>
    <name type="common">Nematode worm</name>
    <dbReference type="NCBI Taxonomy" id="13658"/>
    <lineage>
        <taxon>Eukaryota</taxon>
        <taxon>Metazoa</taxon>
        <taxon>Ecdysozoa</taxon>
        <taxon>Nematoda</taxon>
        <taxon>Enoplea</taxon>
        <taxon>Dorylaimia</taxon>
        <taxon>Mermithida</taxon>
        <taxon>Mermithoidea</taxon>
        <taxon>Mermithidae</taxon>
        <taxon>Romanomermis</taxon>
    </lineage>
</organism>
<dbReference type="WBParaSite" id="nRc.2.0.1.t33698-RA">
    <property type="protein sequence ID" value="nRc.2.0.1.t33698-RA"/>
    <property type="gene ID" value="nRc.2.0.1.g33698"/>
</dbReference>
<evidence type="ECO:0000313" key="2">
    <source>
        <dbReference type="WBParaSite" id="nRc.2.0.1.t33698-RA"/>
    </source>
</evidence>
<sequence length="194" mass="21758">MKGQTKECRTIGDLVLKLAIAAFILHGTATVTASVTNRISVHVKSRSDERCNKRIKSSPPGKKLSIGRRLSVGLEFRPEKNTSAIRCENRTSIESLAFFTEKPTSGPGDEISGVVDMVILAKKGTRPKIPWSKSWLPRHMASYLIKFIYLAMGSQSSMYIIHREVYIEIFDRKIPNTFNKYLLCALNPALTQET</sequence>
<proteinExistence type="predicted"/>
<evidence type="ECO:0000313" key="1">
    <source>
        <dbReference type="Proteomes" id="UP000887565"/>
    </source>
</evidence>
<name>A0A915K5T2_ROMCU</name>
<keyword evidence="1" id="KW-1185">Reference proteome</keyword>
<dbReference type="Proteomes" id="UP000887565">
    <property type="component" value="Unplaced"/>
</dbReference>
<reference evidence="2" key="1">
    <citation type="submission" date="2022-11" db="UniProtKB">
        <authorList>
            <consortium name="WormBaseParasite"/>
        </authorList>
    </citation>
    <scope>IDENTIFICATION</scope>
</reference>
<accession>A0A915K5T2</accession>
<dbReference type="AlphaFoldDB" id="A0A915K5T2"/>
<protein>
    <submittedName>
        <fullName evidence="2">Uncharacterized protein</fullName>
    </submittedName>
</protein>